<accession>A0ABV7JYD6</accession>
<dbReference type="EMBL" id="JBHRSX010000004">
    <property type="protein sequence ID" value="MFC3200262.1"/>
    <property type="molecule type" value="Genomic_DNA"/>
</dbReference>
<organism evidence="2 3">
    <name type="scientific">Alteromonas oceani</name>
    <dbReference type="NCBI Taxonomy" id="2071609"/>
    <lineage>
        <taxon>Bacteria</taxon>
        <taxon>Pseudomonadati</taxon>
        <taxon>Pseudomonadota</taxon>
        <taxon>Gammaproteobacteria</taxon>
        <taxon>Alteromonadales</taxon>
        <taxon>Alteromonadaceae</taxon>
        <taxon>Alteromonas/Salinimonas group</taxon>
        <taxon>Alteromonas</taxon>
    </lineage>
</organism>
<feature type="signal peptide" evidence="1">
    <location>
        <begin position="1"/>
        <end position="19"/>
    </location>
</feature>
<evidence type="ECO:0008006" key="4">
    <source>
        <dbReference type="Google" id="ProtNLM"/>
    </source>
</evidence>
<sequence length="203" mass="21452">MKKYLIALSTLLFSLSSNAAFVTLPDGVTPSTDLSVEIQGTAVDYGFSVDDDVFATVQFQLIALDEATDDWNDDGLLTVQFGYLNSAGGFLGYDPLGYSVTWSDIVAAQAVATASQELVFSSFFQGFVSGPYETSFSLENDAGDYYAFAVLEGQAYVGDAQIYAIDLEVPPVEPPTPGVPAPASLGILALGMLGLAGGRKLRK</sequence>
<evidence type="ECO:0000313" key="2">
    <source>
        <dbReference type="EMBL" id="MFC3200262.1"/>
    </source>
</evidence>
<keyword evidence="3" id="KW-1185">Reference proteome</keyword>
<dbReference type="Proteomes" id="UP001595477">
    <property type="component" value="Unassembled WGS sequence"/>
</dbReference>
<comment type="caution">
    <text evidence="2">The sequence shown here is derived from an EMBL/GenBank/DDBJ whole genome shotgun (WGS) entry which is preliminary data.</text>
</comment>
<keyword evidence="1" id="KW-0732">Signal</keyword>
<reference evidence="3" key="1">
    <citation type="journal article" date="2019" name="Int. J. Syst. Evol. Microbiol.">
        <title>The Global Catalogue of Microorganisms (GCM) 10K type strain sequencing project: providing services to taxonomists for standard genome sequencing and annotation.</title>
        <authorList>
            <consortium name="The Broad Institute Genomics Platform"/>
            <consortium name="The Broad Institute Genome Sequencing Center for Infectious Disease"/>
            <person name="Wu L."/>
            <person name="Ma J."/>
        </authorList>
    </citation>
    <scope>NUCLEOTIDE SEQUENCE [LARGE SCALE GENOMIC DNA]</scope>
    <source>
        <strain evidence="3">KCTC 52449</strain>
    </source>
</reference>
<protein>
    <recommendedName>
        <fullName evidence="4">PEP-CTERM sorting domain-containing protein</fullName>
    </recommendedName>
</protein>
<name>A0ABV7JYD6_9ALTE</name>
<proteinExistence type="predicted"/>
<gene>
    <name evidence="2" type="ORF">ACFOEW_00305</name>
</gene>
<evidence type="ECO:0000313" key="3">
    <source>
        <dbReference type="Proteomes" id="UP001595477"/>
    </source>
</evidence>
<evidence type="ECO:0000256" key="1">
    <source>
        <dbReference type="SAM" id="SignalP"/>
    </source>
</evidence>
<feature type="chain" id="PRO_5047302902" description="PEP-CTERM sorting domain-containing protein" evidence="1">
    <location>
        <begin position="20"/>
        <end position="203"/>
    </location>
</feature>
<dbReference type="RefSeq" id="WP_123327039.1">
    <property type="nucleotide sequence ID" value="NZ_JBHRSX010000004.1"/>
</dbReference>